<dbReference type="Gene3D" id="3.30.160.60">
    <property type="entry name" value="Classic Zinc Finger"/>
    <property type="match status" value="5"/>
</dbReference>
<feature type="domain" description="C2H2-type" evidence="12">
    <location>
        <begin position="199"/>
        <end position="226"/>
    </location>
</feature>
<dbReference type="PANTHER" id="PTHR23234">
    <property type="entry name" value="ZNF44 PROTEIN"/>
    <property type="match status" value="1"/>
</dbReference>
<dbReference type="SUPFAM" id="SSF57667">
    <property type="entry name" value="beta-beta-alpha zinc fingers"/>
    <property type="match status" value="3"/>
</dbReference>
<comment type="similarity">
    <text evidence="2">Belongs to the krueppel C2H2-type zinc-finger protein family.</text>
</comment>
<dbReference type="KEGG" id="emc:129329186"/>
<accession>A0AA97JA20</accession>
<dbReference type="InterPro" id="IPR036051">
    <property type="entry name" value="KRAB_dom_sf"/>
</dbReference>
<evidence type="ECO:0000259" key="13">
    <source>
        <dbReference type="PROSITE" id="PS50805"/>
    </source>
</evidence>
<dbReference type="PROSITE" id="PS50157">
    <property type="entry name" value="ZINC_FINGER_C2H2_2"/>
    <property type="match status" value="5"/>
</dbReference>
<gene>
    <name evidence="15" type="primary">LOC129329186</name>
</gene>
<dbReference type="Gene3D" id="6.10.140.140">
    <property type="match status" value="1"/>
</dbReference>
<evidence type="ECO:0000256" key="4">
    <source>
        <dbReference type="ARBA" id="ARBA00022737"/>
    </source>
</evidence>
<evidence type="ECO:0000313" key="15">
    <source>
        <dbReference type="RefSeq" id="XP_054834613.1"/>
    </source>
</evidence>
<dbReference type="Pfam" id="PF00096">
    <property type="entry name" value="zf-C2H2"/>
    <property type="match status" value="1"/>
</dbReference>
<dbReference type="FunFam" id="3.30.160.60:FF:000358">
    <property type="entry name" value="zinc finger protein 24"/>
    <property type="match status" value="2"/>
</dbReference>
<dbReference type="PROSITE" id="PS00028">
    <property type="entry name" value="ZINC_FINGER_C2H2_1"/>
    <property type="match status" value="2"/>
</dbReference>
<evidence type="ECO:0000256" key="5">
    <source>
        <dbReference type="ARBA" id="ARBA00022771"/>
    </source>
</evidence>
<keyword evidence="8" id="KW-0238">DNA-binding</keyword>
<dbReference type="GeneID" id="129329186"/>
<dbReference type="InterPro" id="IPR036236">
    <property type="entry name" value="Znf_C2H2_sf"/>
</dbReference>
<evidence type="ECO:0000259" key="12">
    <source>
        <dbReference type="PROSITE" id="PS50157"/>
    </source>
</evidence>
<dbReference type="InterPro" id="IPR013087">
    <property type="entry name" value="Znf_C2H2_type"/>
</dbReference>
<dbReference type="Proteomes" id="UP001190640">
    <property type="component" value="Chromosome 4"/>
</dbReference>
<dbReference type="GO" id="GO:0008270">
    <property type="term" value="F:zinc ion binding"/>
    <property type="evidence" value="ECO:0007669"/>
    <property type="project" value="UniProtKB-KW"/>
</dbReference>
<evidence type="ECO:0000256" key="9">
    <source>
        <dbReference type="ARBA" id="ARBA00023163"/>
    </source>
</evidence>
<protein>
    <submittedName>
        <fullName evidence="15">Zinc finger protein 300-like isoform X1</fullName>
    </submittedName>
</protein>
<feature type="domain" description="KRAB" evidence="13">
    <location>
        <begin position="5"/>
        <end position="76"/>
    </location>
</feature>
<dbReference type="SMART" id="SM00349">
    <property type="entry name" value="KRAB"/>
    <property type="match status" value="1"/>
</dbReference>
<feature type="domain" description="C2H2-type" evidence="12">
    <location>
        <begin position="171"/>
        <end position="198"/>
    </location>
</feature>
<evidence type="ECO:0000256" key="7">
    <source>
        <dbReference type="ARBA" id="ARBA00023015"/>
    </source>
</evidence>
<evidence type="ECO:0000256" key="11">
    <source>
        <dbReference type="PROSITE-ProRule" id="PRU00042"/>
    </source>
</evidence>
<dbReference type="FunFam" id="3.30.160.60:FF:000681">
    <property type="entry name" value="zinc finger protein 205 isoform X1"/>
    <property type="match status" value="1"/>
</dbReference>
<feature type="domain" description="C2H2-type" evidence="12">
    <location>
        <begin position="143"/>
        <end position="170"/>
    </location>
</feature>
<keyword evidence="6" id="KW-0862">Zinc</keyword>
<dbReference type="InterPro" id="IPR050758">
    <property type="entry name" value="Znf_C2H2-type"/>
</dbReference>
<proteinExistence type="inferred from homology"/>
<keyword evidence="10" id="KW-0539">Nucleus</keyword>
<evidence type="ECO:0000256" key="2">
    <source>
        <dbReference type="ARBA" id="ARBA00006991"/>
    </source>
</evidence>
<keyword evidence="4" id="KW-0677">Repeat</keyword>
<dbReference type="SMART" id="SM00355">
    <property type="entry name" value="ZnF_C2H2"/>
    <property type="match status" value="5"/>
</dbReference>
<keyword evidence="9" id="KW-0804">Transcription</keyword>
<dbReference type="GO" id="GO:0006355">
    <property type="term" value="P:regulation of DNA-templated transcription"/>
    <property type="evidence" value="ECO:0007669"/>
    <property type="project" value="InterPro"/>
</dbReference>
<feature type="domain" description="C2H2-type" evidence="12">
    <location>
        <begin position="115"/>
        <end position="142"/>
    </location>
</feature>
<dbReference type="PANTHER" id="PTHR23234:SF8">
    <property type="entry name" value="C2H2-TYPE DOMAIN-CONTAINING PROTEIN"/>
    <property type="match status" value="1"/>
</dbReference>
<comment type="subcellular location">
    <subcellularLocation>
        <location evidence="1">Nucleus</location>
    </subcellularLocation>
</comment>
<name>A0AA97JA20_EUBMA</name>
<keyword evidence="14" id="KW-1185">Reference proteome</keyword>
<dbReference type="Pfam" id="PF01352">
    <property type="entry name" value="KRAB"/>
    <property type="match status" value="1"/>
</dbReference>
<evidence type="ECO:0000256" key="1">
    <source>
        <dbReference type="ARBA" id="ARBA00004123"/>
    </source>
</evidence>
<dbReference type="GO" id="GO:0005634">
    <property type="term" value="C:nucleus"/>
    <property type="evidence" value="ECO:0007669"/>
    <property type="project" value="UniProtKB-SubCell"/>
</dbReference>
<dbReference type="GO" id="GO:0003677">
    <property type="term" value="F:DNA binding"/>
    <property type="evidence" value="ECO:0007669"/>
    <property type="project" value="UniProtKB-KW"/>
</dbReference>
<sequence length="242" mass="27784">MLSPVTFEDVAVYFTEGQGALLDPNQRALYREVMMETYENMASLGFLFIKPALISQLEQGEELWVPESLNLDAAEILDTSDECWRRWLGLACGRCFPQKLNLIGHQELHTGEKPYERVVCGMCFAQRLPFLNHQKVHRREKPYTCVECRKSFPCPLVLVSHQRAHAGEMPYWCPECGKCFSQFSYLVTNQRIHTGEKPCECSECRKCFTEQSQLLAHERIHTGEREPINVPSVKNVLLASPT</sequence>
<evidence type="ECO:0000256" key="10">
    <source>
        <dbReference type="ARBA" id="ARBA00023242"/>
    </source>
</evidence>
<keyword evidence="5 11" id="KW-0863">Zinc-finger</keyword>
<dbReference type="InterPro" id="IPR001909">
    <property type="entry name" value="KRAB"/>
</dbReference>
<evidence type="ECO:0000256" key="8">
    <source>
        <dbReference type="ARBA" id="ARBA00023125"/>
    </source>
</evidence>
<dbReference type="SUPFAM" id="SSF109640">
    <property type="entry name" value="KRAB domain (Kruppel-associated box)"/>
    <property type="match status" value="1"/>
</dbReference>
<dbReference type="PROSITE" id="PS50805">
    <property type="entry name" value="KRAB"/>
    <property type="match status" value="1"/>
</dbReference>
<dbReference type="AlphaFoldDB" id="A0AA97JA20"/>
<organism evidence="14 15">
    <name type="scientific">Eublepharis macularius</name>
    <name type="common">Leopard gecko</name>
    <name type="synonym">Cyrtodactylus macularius</name>
    <dbReference type="NCBI Taxonomy" id="481883"/>
    <lineage>
        <taxon>Eukaryota</taxon>
        <taxon>Metazoa</taxon>
        <taxon>Chordata</taxon>
        <taxon>Craniata</taxon>
        <taxon>Vertebrata</taxon>
        <taxon>Euteleostomi</taxon>
        <taxon>Lepidosauria</taxon>
        <taxon>Squamata</taxon>
        <taxon>Bifurcata</taxon>
        <taxon>Gekkota</taxon>
        <taxon>Eublepharidae</taxon>
        <taxon>Eublepharinae</taxon>
        <taxon>Eublepharis</taxon>
    </lineage>
</organism>
<feature type="domain" description="C2H2-type" evidence="12">
    <location>
        <begin position="81"/>
        <end position="114"/>
    </location>
</feature>
<dbReference type="RefSeq" id="XP_054834613.1">
    <property type="nucleotide sequence ID" value="XM_054978638.1"/>
</dbReference>
<evidence type="ECO:0000256" key="6">
    <source>
        <dbReference type="ARBA" id="ARBA00022833"/>
    </source>
</evidence>
<keyword evidence="3" id="KW-0479">Metal-binding</keyword>
<reference evidence="15" key="1">
    <citation type="submission" date="2025-08" db="UniProtKB">
        <authorList>
            <consortium name="RefSeq"/>
        </authorList>
    </citation>
    <scope>IDENTIFICATION</scope>
    <source>
        <tissue evidence="15">Blood</tissue>
    </source>
</reference>
<evidence type="ECO:0000313" key="14">
    <source>
        <dbReference type="Proteomes" id="UP001190640"/>
    </source>
</evidence>
<dbReference type="CDD" id="cd07765">
    <property type="entry name" value="KRAB_A-box"/>
    <property type="match status" value="1"/>
</dbReference>
<evidence type="ECO:0000256" key="3">
    <source>
        <dbReference type="ARBA" id="ARBA00022723"/>
    </source>
</evidence>
<keyword evidence="7" id="KW-0805">Transcription regulation</keyword>